<dbReference type="SUPFAM" id="SSF51735">
    <property type="entry name" value="NAD(P)-binding Rossmann-fold domains"/>
    <property type="match status" value="1"/>
</dbReference>
<evidence type="ECO:0000313" key="3">
    <source>
        <dbReference type="EMBL" id="QYT01840.1"/>
    </source>
</evidence>
<comment type="similarity">
    <text evidence="1">Belongs to the avfA family.</text>
</comment>
<dbReference type="Pfam" id="PF13460">
    <property type="entry name" value="NAD_binding_10"/>
    <property type="match status" value="1"/>
</dbReference>
<dbReference type="InterPro" id="IPR016040">
    <property type="entry name" value="NAD(P)-bd_dom"/>
</dbReference>
<proteinExistence type="inferred from homology"/>
<reference evidence="3 4" key="1">
    <citation type="journal article" date="2021" name="BMC Genomics">
        <title>Telomere-to-telomere genome assembly of asparaginase-producing Trichoderma simmonsii.</title>
        <authorList>
            <person name="Chung D."/>
            <person name="Kwon Y.M."/>
            <person name="Yang Y."/>
        </authorList>
    </citation>
    <scope>NUCLEOTIDE SEQUENCE [LARGE SCALE GENOMIC DNA]</scope>
    <source>
        <strain evidence="3 4">GH-Sj1</strain>
    </source>
</reference>
<dbReference type="GO" id="GO:0004074">
    <property type="term" value="F:biliverdin reductase [NAD(P)H] activity"/>
    <property type="evidence" value="ECO:0007669"/>
    <property type="project" value="TreeGrafter"/>
</dbReference>
<dbReference type="InterPro" id="IPR036291">
    <property type="entry name" value="NAD(P)-bd_dom_sf"/>
</dbReference>
<dbReference type="EMBL" id="CP075868">
    <property type="protein sequence ID" value="QYT01840.1"/>
    <property type="molecule type" value="Genomic_DNA"/>
</dbReference>
<dbReference type="InterPro" id="IPR051606">
    <property type="entry name" value="Polyketide_Oxido-like"/>
</dbReference>
<evidence type="ECO:0000313" key="4">
    <source>
        <dbReference type="Proteomes" id="UP000826661"/>
    </source>
</evidence>
<name>A0A8G0LKS0_9HYPO</name>
<gene>
    <name evidence="3" type="ORF">H0G86_008854</name>
</gene>
<protein>
    <submittedName>
        <fullName evidence="3">NAD(P)-bd_dom domain-containing protein</fullName>
    </submittedName>
</protein>
<dbReference type="GO" id="GO:0042602">
    <property type="term" value="F:riboflavin reductase (NADPH) activity"/>
    <property type="evidence" value="ECO:0007669"/>
    <property type="project" value="TreeGrafter"/>
</dbReference>
<feature type="domain" description="NAD(P)-binding" evidence="2">
    <location>
        <begin position="66"/>
        <end position="280"/>
    </location>
</feature>
<accession>A0A8G0LKS0</accession>
<evidence type="ECO:0000256" key="1">
    <source>
        <dbReference type="ARBA" id="ARBA00038376"/>
    </source>
</evidence>
<dbReference type="PANTHER" id="PTHR43355:SF2">
    <property type="entry name" value="FLAVIN REDUCTASE (NADPH)"/>
    <property type="match status" value="1"/>
</dbReference>
<dbReference type="AlphaFoldDB" id="A0A8G0LKS0"/>
<organism evidence="3 4">
    <name type="scientific">Trichoderma simmonsii</name>
    <dbReference type="NCBI Taxonomy" id="1491479"/>
    <lineage>
        <taxon>Eukaryota</taxon>
        <taxon>Fungi</taxon>
        <taxon>Dikarya</taxon>
        <taxon>Ascomycota</taxon>
        <taxon>Pezizomycotina</taxon>
        <taxon>Sordariomycetes</taxon>
        <taxon>Hypocreomycetidae</taxon>
        <taxon>Hypocreales</taxon>
        <taxon>Hypocreaceae</taxon>
        <taxon>Trichoderma</taxon>
    </lineage>
</organism>
<evidence type="ECO:0000259" key="2">
    <source>
        <dbReference type="Pfam" id="PF13460"/>
    </source>
</evidence>
<dbReference type="PANTHER" id="PTHR43355">
    <property type="entry name" value="FLAVIN REDUCTASE (NADPH)"/>
    <property type="match status" value="1"/>
</dbReference>
<dbReference type="Gene3D" id="3.40.50.720">
    <property type="entry name" value="NAD(P)-binding Rossmann-like Domain"/>
    <property type="match status" value="1"/>
</dbReference>
<keyword evidence="4" id="KW-1185">Reference proteome</keyword>
<sequence>MKALLHLTAEETQPRSLETHSHCFTAFNYFVLGTRSTDQRIPRPFFHYIPCTTSEMSAPKTIAFFGATIGCGLATLSNALDADTRCIALCRTPSKLQGLFSDDKASRLTIIEGNVHDVDAVKKCLTVDGTHLVDTIIFSIGSRSMNYKLELDDPSICRRAIATVLEALNQLRRQGLTGRPRLIALSTTGISQFGPDTPYIVGLLYYYLLYSPHEDKKAMEQLITGSDEDFTIVRSSWMLDGATNKAIRVGVEDPKHGRESNAIGYSITREDVGKWIFENLVQNDNGVYVRKIATITH</sequence>
<dbReference type="Proteomes" id="UP000826661">
    <property type="component" value="Chromosome V"/>
</dbReference>